<feature type="transmembrane region" description="Helical" evidence="1">
    <location>
        <begin position="36"/>
        <end position="60"/>
    </location>
</feature>
<name>A0ABP4DPK9_9ACTN</name>
<evidence type="ECO:0000256" key="1">
    <source>
        <dbReference type="SAM" id="Phobius"/>
    </source>
</evidence>
<gene>
    <name evidence="2" type="ORF">GCM10009564_53030</name>
</gene>
<keyword evidence="1" id="KW-1133">Transmembrane helix</keyword>
<keyword evidence="1" id="KW-0812">Transmembrane</keyword>
<keyword evidence="1" id="KW-0472">Membrane</keyword>
<reference evidence="3" key="1">
    <citation type="journal article" date="2019" name="Int. J. Syst. Evol. Microbiol.">
        <title>The Global Catalogue of Microorganisms (GCM) 10K type strain sequencing project: providing services to taxonomists for standard genome sequencing and annotation.</title>
        <authorList>
            <consortium name="The Broad Institute Genomics Platform"/>
            <consortium name="The Broad Institute Genome Sequencing Center for Infectious Disease"/>
            <person name="Wu L."/>
            <person name="Ma J."/>
        </authorList>
    </citation>
    <scope>NUCLEOTIDE SEQUENCE [LARGE SCALE GENOMIC DNA]</scope>
    <source>
        <strain evidence="3">JCM 11269</strain>
    </source>
</reference>
<evidence type="ECO:0000313" key="2">
    <source>
        <dbReference type="EMBL" id="GAA1016783.1"/>
    </source>
</evidence>
<comment type="caution">
    <text evidence="2">The sequence shown here is derived from an EMBL/GenBank/DDBJ whole genome shotgun (WGS) entry which is preliminary data.</text>
</comment>
<evidence type="ECO:0000313" key="3">
    <source>
        <dbReference type="Proteomes" id="UP001501072"/>
    </source>
</evidence>
<evidence type="ECO:0008006" key="4">
    <source>
        <dbReference type="Google" id="ProtNLM"/>
    </source>
</evidence>
<keyword evidence="3" id="KW-1185">Reference proteome</keyword>
<dbReference type="EMBL" id="BAAAHU010000090">
    <property type="protein sequence ID" value="GAA1016783.1"/>
    <property type="molecule type" value="Genomic_DNA"/>
</dbReference>
<sequence length="104" mass="10975">MRRGGLLRALLVVLLPMVRACTVPVREPAVCVAVAAAVLPVVLRLFVWVAAVVVAGWVVCRAGNAVVPARSLATAVPPPAARPVMAWRSVLPAVRRRRLAGLGR</sequence>
<accession>A0ABP4DPK9</accession>
<proteinExistence type="predicted"/>
<protein>
    <recommendedName>
        <fullName evidence="4">Secreted protein</fullName>
    </recommendedName>
</protein>
<dbReference type="Proteomes" id="UP001501072">
    <property type="component" value="Unassembled WGS sequence"/>
</dbReference>
<organism evidence="2 3">
    <name type="scientific">Streptomyces thermogriseus</name>
    <dbReference type="NCBI Taxonomy" id="75292"/>
    <lineage>
        <taxon>Bacteria</taxon>
        <taxon>Bacillati</taxon>
        <taxon>Actinomycetota</taxon>
        <taxon>Actinomycetes</taxon>
        <taxon>Kitasatosporales</taxon>
        <taxon>Streptomycetaceae</taxon>
        <taxon>Streptomyces</taxon>
    </lineage>
</organism>